<comment type="similarity">
    <text evidence="2">Belongs to the L6 tetraspanin family.</text>
</comment>
<keyword evidence="5 6" id="KW-0472">Membrane</keyword>
<feature type="transmembrane region" description="Helical" evidence="6">
    <location>
        <begin position="50"/>
        <end position="71"/>
    </location>
</feature>
<evidence type="ECO:0000256" key="3">
    <source>
        <dbReference type="ARBA" id="ARBA00022692"/>
    </source>
</evidence>
<dbReference type="GO" id="GO:0016020">
    <property type="term" value="C:membrane"/>
    <property type="evidence" value="ECO:0007669"/>
    <property type="project" value="UniProtKB-SubCell"/>
</dbReference>
<keyword evidence="8" id="KW-1185">Reference proteome</keyword>
<dbReference type="PANTHER" id="PTHR14198:SF23">
    <property type="entry name" value="SI:CH211-137I24.10"/>
    <property type="match status" value="1"/>
</dbReference>
<dbReference type="InterPro" id="IPR008661">
    <property type="entry name" value="L6_membrane"/>
</dbReference>
<protein>
    <submittedName>
        <fullName evidence="7">Uncharacterized protein</fullName>
    </submittedName>
</protein>
<keyword evidence="3 6" id="KW-0812">Transmembrane</keyword>
<evidence type="ECO:0000256" key="4">
    <source>
        <dbReference type="ARBA" id="ARBA00022989"/>
    </source>
</evidence>
<dbReference type="AlphaFoldDB" id="A0AAV3AL14"/>
<gene>
    <name evidence="7" type="ORF">GDO54_005957</name>
</gene>
<reference evidence="7" key="1">
    <citation type="thesis" date="2020" institute="ProQuest LLC" country="789 East Eisenhower Parkway, Ann Arbor, MI, USA">
        <title>Comparative Genomics and Chromosome Evolution.</title>
        <authorList>
            <person name="Mudd A.B."/>
        </authorList>
    </citation>
    <scope>NUCLEOTIDE SEQUENCE</scope>
    <source>
        <strain evidence="7">1538</strain>
        <tissue evidence="7">Blood</tissue>
    </source>
</reference>
<dbReference type="PANTHER" id="PTHR14198">
    <property type="entry name" value="TRANSMEMBRANE 4 L6 FAMILY MEMBER 1-RELATED"/>
    <property type="match status" value="1"/>
</dbReference>
<evidence type="ECO:0000313" key="8">
    <source>
        <dbReference type="Proteomes" id="UP001181693"/>
    </source>
</evidence>
<accession>A0AAV3AL14</accession>
<evidence type="ECO:0000256" key="6">
    <source>
        <dbReference type="SAM" id="Phobius"/>
    </source>
</evidence>
<feature type="transmembrane region" description="Helical" evidence="6">
    <location>
        <begin position="83"/>
        <end position="103"/>
    </location>
</feature>
<name>A0AAV3AL14_PYXAD</name>
<sequence>MCTGKCAKFIGISLYPLVVISLIANVIQFFPGWETEPIQNPAEQMTPEVIYLGGVIGSGLLVLIPAIHIQATGREKGCCTNRCGMFLSIIFAAIGVAGSVYGFTVSVVGMVNGPTCLYTNTTAPTNAPPVWGRPFATELENFSNESYLFNQGIWDICQYPKDVVMFNVVLFSIVLGSSAISLVLCTIQMLNGLFGCICGTCRSKN</sequence>
<keyword evidence="4 6" id="KW-1133">Transmembrane helix</keyword>
<feature type="transmembrane region" description="Helical" evidence="6">
    <location>
        <begin position="12"/>
        <end position="30"/>
    </location>
</feature>
<dbReference type="Proteomes" id="UP001181693">
    <property type="component" value="Unassembled WGS sequence"/>
</dbReference>
<dbReference type="Pfam" id="PF05805">
    <property type="entry name" value="L6_membrane"/>
    <property type="match status" value="1"/>
</dbReference>
<organism evidence="7 8">
    <name type="scientific">Pyxicephalus adspersus</name>
    <name type="common">African bullfrog</name>
    <dbReference type="NCBI Taxonomy" id="30357"/>
    <lineage>
        <taxon>Eukaryota</taxon>
        <taxon>Metazoa</taxon>
        <taxon>Chordata</taxon>
        <taxon>Craniata</taxon>
        <taxon>Vertebrata</taxon>
        <taxon>Euteleostomi</taxon>
        <taxon>Amphibia</taxon>
        <taxon>Batrachia</taxon>
        <taxon>Anura</taxon>
        <taxon>Neobatrachia</taxon>
        <taxon>Ranoidea</taxon>
        <taxon>Pyxicephalidae</taxon>
        <taxon>Pyxicephalinae</taxon>
        <taxon>Pyxicephalus</taxon>
    </lineage>
</organism>
<feature type="transmembrane region" description="Helical" evidence="6">
    <location>
        <begin position="164"/>
        <end position="185"/>
    </location>
</feature>
<evidence type="ECO:0000256" key="2">
    <source>
        <dbReference type="ARBA" id="ARBA00006193"/>
    </source>
</evidence>
<evidence type="ECO:0000256" key="5">
    <source>
        <dbReference type="ARBA" id="ARBA00023136"/>
    </source>
</evidence>
<proteinExistence type="inferred from homology"/>
<evidence type="ECO:0000313" key="7">
    <source>
        <dbReference type="EMBL" id="DBA29906.1"/>
    </source>
</evidence>
<dbReference type="EMBL" id="DYDO01000002">
    <property type="protein sequence ID" value="DBA29906.1"/>
    <property type="molecule type" value="Genomic_DNA"/>
</dbReference>
<comment type="caution">
    <text evidence="7">The sequence shown here is derived from an EMBL/GenBank/DDBJ whole genome shotgun (WGS) entry which is preliminary data.</text>
</comment>
<evidence type="ECO:0000256" key="1">
    <source>
        <dbReference type="ARBA" id="ARBA00004141"/>
    </source>
</evidence>
<comment type="subcellular location">
    <subcellularLocation>
        <location evidence="1">Membrane</location>
        <topology evidence="1">Multi-pass membrane protein</topology>
    </subcellularLocation>
</comment>